<organism evidence="3 4">
    <name type="scientific">Cellulomonas cellasea</name>
    <dbReference type="NCBI Taxonomy" id="43670"/>
    <lineage>
        <taxon>Bacteria</taxon>
        <taxon>Bacillati</taxon>
        <taxon>Actinomycetota</taxon>
        <taxon>Actinomycetes</taxon>
        <taxon>Micrococcales</taxon>
        <taxon>Cellulomonadaceae</taxon>
        <taxon>Cellulomonas</taxon>
    </lineage>
</organism>
<keyword evidence="1" id="KW-1133">Transmembrane helix</keyword>
<evidence type="ECO:0000259" key="2">
    <source>
        <dbReference type="Pfam" id="PF12158"/>
    </source>
</evidence>
<gene>
    <name evidence="3" type="ORF">FHR80_002095</name>
</gene>
<dbReference type="InterPro" id="IPR021994">
    <property type="entry name" value="DUF3592"/>
</dbReference>
<evidence type="ECO:0000256" key="1">
    <source>
        <dbReference type="SAM" id="Phobius"/>
    </source>
</evidence>
<evidence type="ECO:0000313" key="4">
    <source>
        <dbReference type="Proteomes" id="UP000518206"/>
    </source>
</evidence>
<dbReference type="Pfam" id="PF12158">
    <property type="entry name" value="DUF3592"/>
    <property type="match status" value="1"/>
</dbReference>
<keyword evidence="1" id="KW-0812">Transmembrane</keyword>
<comment type="caution">
    <text evidence="3">The sequence shown here is derived from an EMBL/GenBank/DDBJ whole genome shotgun (WGS) entry which is preliminary data.</text>
</comment>
<feature type="transmembrane region" description="Helical" evidence="1">
    <location>
        <begin position="51"/>
        <end position="70"/>
    </location>
</feature>
<accession>A0A7W4YAU9</accession>
<sequence length="208" mass="20606">MLAGPLEGIAQAMRDPRAAGTTEAMAGGALLADGVLGVGSRRQGIGGAVKTAVMGLVFLVIGLGALHLVGQDDAGPGDVTTQGTVVDQQWHTNHSSTGGSRRTCSPAAEFTVDGQVHTAVSNGSSGSCPAIGTRVTVVYDPADPGATGRLPAPATVVLLLWLFPVAGAVMLLTGIGTFVARAASIGAGVALLTDGLRRRRAGASSAAD</sequence>
<reference evidence="3 4" key="2">
    <citation type="submission" date="2020-08" db="EMBL/GenBank/DDBJ databases">
        <authorList>
            <person name="Partida-Martinez L."/>
            <person name="Huntemann M."/>
            <person name="Clum A."/>
            <person name="Wang J."/>
            <person name="Palaniappan K."/>
            <person name="Ritter S."/>
            <person name="Chen I.-M."/>
            <person name="Stamatis D."/>
            <person name="Reddy T."/>
            <person name="O'Malley R."/>
            <person name="Daum C."/>
            <person name="Shapiro N."/>
            <person name="Ivanova N."/>
            <person name="Kyrpides N."/>
            <person name="Woyke T."/>
        </authorList>
    </citation>
    <scope>NUCLEOTIDE SEQUENCE [LARGE SCALE GENOMIC DNA]</scope>
    <source>
        <strain evidence="3 4">RAS26</strain>
    </source>
</reference>
<name>A0A7W4YAU9_9CELL</name>
<dbReference type="RefSeq" id="WP_311701992.1">
    <property type="nucleotide sequence ID" value="NZ_JACHVX010000003.1"/>
</dbReference>
<feature type="transmembrane region" description="Helical" evidence="1">
    <location>
        <begin position="159"/>
        <end position="192"/>
    </location>
</feature>
<evidence type="ECO:0000313" key="3">
    <source>
        <dbReference type="EMBL" id="MBB2923170.1"/>
    </source>
</evidence>
<protein>
    <recommendedName>
        <fullName evidence="2">DUF3592 domain-containing protein</fullName>
    </recommendedName>
</protein>
<feature type="domain" description="DUF3592" evidence="2">
    <location>
        <begin position="81"/>
        <end position="145"/>
    </location>
</feature>
<dbReference type="Proteomes" id="UP000518206">
    <property type="component" value="Unassembled WGS sequence"/>
</dbReference>
<reference evidence="3 4" key="1">
    <citation type="submission" date="2020-08" db="EMBL/GenBank/DDBJ databases">
        <title>The Agave Microbiome: Exploring the role of microbial communities in plant adaptations to desert environments.</title>
        <authorList>
            <person name="Partida-Martinez L.P."/>
        </authorList>
    </citation>
    <scope>NUCLEOTIDE SEQUENCE [LARGE SCALE GENOMIC DNA]</scope>
    <source>
        <strain evidence="3 4">RAS26</strain>
    </source>
</reference>
<dbReference type="AlphaFoldDB" id="A0A7W4YAU9"/>
<proteinExistence type="predicted"/>
<dbReference type="EMBL" id="JACHVX010000003">
    <property type="protein sequence ID" value="MBB2923170.1"/>
    <property type="molecule type" value="Genomic_DNA"/>
</dbReference>
<keyword evidence="1" id="KW-0472">Membrane</keyword>